<dbReference type="KEGG" id="jli:EXU32_14455"/>
<evidence type="ECO:0000313" key="2">
    <source>
        <dbReference type="EMBL" id="QBF47344.1"/>
    </source>
</evidence>
<evidence type="ECO:0000313" key="3">
    <source>
        <dbReference type="Proteomes" id="UP000290408"/>
    </source>
</evidence>
<gene>
    <name evidence="2" type="ORF">EXU32_14455</name>
</gene>
<dbReference type="EMBL" id="CP036164">
    <property type="protein sequence ID" value="QBF47344.1"/>
    <property type="molecule type" value="Genomic_DNA"/>
</dbReference>
<feature type="compositionally biased region" description="Low complexity" evidence="1">
    <location>
        <begin position="22"/>
        <end position="39"/>
    </location>
</feature>
<evidence type="ECO:0000256" key="1">
    <source>
        <dbReference type="SAM" id="MobiDB-lite"/>
    </source>
</evidence>
<accession>A0A4P6MUG0</accession>
<protein>
    <recommendedName>
        <fullName evidence="4">Sensor domain-containing protein</fullName>
    </recommendedName>
</protein>
<proteinExistence type="predicted"/>
<dbReference type="OrthoDB" id="4861897at2"/>
<sequence>MRTAVLTAALSLSLTGCGLLPQSGSAGSSTSAPTSQGASDQPTEDLGTLTGAGRPLDEGGLRAALPTASDLGDGWVDDPMKTVFETAGADVTPATCAPLLQKGPEWEEAKQSQRARVQANFKRSDNLPPPGTERHFLGVWAYSFDDPYPAHLFDEAGSRIADCPTFDVRQVDTGSTSSYAASPLSFPTLGDRTLSLRLTIQQTYETFTLDFVMIKIGHNTISVANGTYNGTPDAAVTEEAARAALAGLEE</sequence>
<reference evidence="2 3" key="1">
    <citation type="submission" date="2019-02" db="EMBL/GenBank/DDBJ databases">
        <title>Genomic data mining of an Antarctic deep-sea actinobacterium, Janibacterlimosus P3-3-X1.</title>
        <authorList>
            <person name="Liao L."/>
            <person name="Chen B."/>
        </authorList>
    </citation>
    <scope>NUCLEOTIDE SEQUENCE [LARGE SCALE GENOMIC DNA]</scope>
    <source>
        <strain evidence="2 3">P3-3-X1</strain>
    </source>
</reference>
<dbReference type="PROSITE" id="PS51257">
    <property type="entry name" value="PROKAR_LIPOPROTEIN"/>
    <property type="match status" value="1"/>
</dbReference>
<name>A0A4P6MUG0_9MICO</name>
<organism evidence="2 3">
    <name type="scientific">Janibacter limosus</name>
    <dbReference type="NCBI Taxonomy" id="53458"/>
    <lineage>
        <taxon>Bacteria</taxon>
        <taxon>Bacillati</taxon>
        <taxon>Actinomycetota</taxon>
        <taxon>Actinomycetes</taxon>
        <taxon>Micrococcales</taxon>
        <taxon>Intrasporangiaceae</taxon>
        <taxon>Janibacter</taxon>
    </lineage>
</organism>
<keyword evidence="3" id="KW-1185">Reference proteome</keyword>
<dbReference type="AlphaFoldDB" id="A0A4P6MUG0"/>
<evidence type="ECO:0008006" key="4">
    <source>
        <dbReference type="Google" id="ProtNLM"/>
    </source>
</evidence>
<dbReference type="Proteomes" id="UP000290408">
    <property type="component" value="Chromosome"/>
</dbReference>
<feature type="region of interest" description="Disordered" evidence="1">
    <location>
        <begin position="22"/>
        <end position="61"/>
    </location>
</feature>
<dbReference type="RefSeq" id="WP_130630535.1">
    <property type="nucleotide sequence ID" value="NZ_CP036164.1"/>
</dbReference>